<accession>A0A1A3GW64</accession>
<dbReference type="AlphaFoldDB" id="A0A1A3GW64"/>
<dbReference type="RefSeq" id="WP_064982443.1">
    <property type="nucleotide sequence ID" value="NZ_LZLC01000160.1"/>
</dbReference>
<dbReference type="EMBL" id="LZLC01000160">
    <property type="protein sequence ID" value="OBJ40277.1"/>
    <property type="molecule type" value="Genomic_DNA"/>
</dbReference>
<dbReference type="Proteomes" id="UP000093898">
    <property type="component" value="Unassembled WGS sequence"/>
</dbReference>
<organism evidence="1 2">
    <name type="scientific">Mycolicibacterium mucogenicum</name>
    <name type="common">Mycobacterium mucogenicum</name>
    <dbReference type="NCBI Taxonomy" id="56689"/>
    <lineage>
        <taxon>Bacteria</taxon>
        <taxon>Bacillati</taxon>
        <taxon>Actinomycetota</taxon>
        <taxon>Actinomycetes</taxon>
        <taxon>Mycobacteriales</taxon>
        <taxon>Mycobacteriaceae</taxon>
        <taxon>Mycolicibacterium</taxon>
    </lineage>
</organism>
<evidence type="ECO:0000313" key="1">
    <source>
        <dbReference type="EMBL" id="OBJ40277.1"/>
    </source>
</evidence>
<comment type="caution">
    <text evidence="1">The sequence shown here is derived from an EMBL/GenBank/DDBJ whole genome shotgun (WGS) entry which is preliminary data.</text>
</comment>
<sequence>MDQDDIRSRARSFVKSWLRRELDPEYVHEDDPTEGLTYDEKDAVWEAAEQLLMGLSKGIVV</sequence>
<evidence type="ECO:0000313" key="2">
    <source>
        <dbReference type="Proteomes" id="UP000093898"/>
    </source>
</evidence>
<protein>
    <recommendedName>
        <fullName evidence="3">Acyl-CoA dehydrogenase</fullName>
    </recommendedName>
</protein>
<reference evidence="1 2" key="1">
    <citation type="submission" date="2016-06" db="EMBL/GenBank/DDBJ databases">
        <authorList>
            <person name="Kjaerup R.B."/>
            <person name="Dalgaard T.S."/>
            <person name="Juul-Madsen H.R."/>
        </authorList>
    </citation>
    <scope>NUCLEOTIDE SEQUENCE [LARGE SCALE GENOMIC DNA]</scope>
    <source>
        <strain evidence="1 2">1127319.6</strain>
    </source>
</reference>
<gene>
    <name evidence="1" type="ORF">A5630_25335</name>
</gene>
<name>A0A1A3GW64_MYCMU</name>
<proteinExistence type="predicted"/>
<evidence type="ECO:0008006" key="3">
    <source>
        <dbReference type="Google" id="ProtNLM"/>
    </source>
</evidence>